<dbReference type="Proteomes" id="UP001589789">
    <property type="component" value="Unassembled WGS sequence"/>
</dbReference>
<dbReference type="Pfam" id="PF16822">
    <property type="entry name" value="ALGX"/>
    <property type="match status" value="1"/>
</dbReference>
<gene>
    <name evidence="8" type="ORF">ACFFIC_01310</name>
</gene>
<keyword evidence="3" id="KW-0808">Transferase</keyword>
<evidence type="ECO:0000256" key="2">
    <source>
        <dbReference type="ARBA" id="ARBA00005182"/>
    </source>
</evidence>
<name>A0ABV6IKP2_9PROT</name>
<accession>A0ABV6IKP2</accession>
<evidence type="ECO:0000256" key="1">
    <source>
        <dbReference type="ARBA" id="ARBA00004418"/>
    </source>
</evidence>
<evidence type="ECO:0000313" key="9">
    <source>
        <dbReference type="Proteomes" id="UP001589789"/>
    </source>
</evidence>
<keyword evidence="6" id="KW-0016">Alginate biosynthesis</keyword>
<keyword evidence="9" id="KW-1185">Reference proteome</keyword>
<evidence type="ECO:0000256" key="6">
    <source>
        <dbReference type="ARBA" id="ARBA00022841"/>
    </source>
</evidence>
<organism evidence="8 9">
    <name type="scientific">Muricoccus vinaceus</name>
    <dbReference type="NCBI Taxonomy" id="424704"/>
    <lineage>
        <taxon>Bacteria</taxon>
        <taxon>Pseudomonadati</taxon>
        <taxon>Pseudomonadota</taxon>
        <taxon>Alphaproteobacteria</taxon>
        <taxon>Acetobacterales</taxon>
        <taxon>Roseomonadaceae</taxon>
        <taxon>Muricoccus</taxon>
    </lineage>
</organism>
<evidence type="ECO:0000259" key="7">
    <source>
        <dbReference type="Pfam" id="PF16822"/>
    </source>
</evidence>
<dbReference type="InterPro" id="IPR031811">
    <property type="entry name" value="ALGX/ALGJ_SGNH-like"/>
</dbReference>
<keyword evidence="5" id="KW-0574">Periplasm</keyword>
<protein>
    <recommendedName>
        <fullName evidence="7">AlgX/AlgJ SGNH hydrolase-like domain-containing protein</fullName>
    </recommendedName>
</protein>
<comment type="pathway">
    <text evidence="2">Glycan biosynthesis; alginate biosynthesis.</text>
</comment>
<reference evidence="8 9" key="1">
    <citation type="submission" date="2024-09" db="EMBL/GenBank/DDBJ databases">
        <authorList>
            <person name="Sun Q."/>
            <person name="Mori K."/>
        </authorList>
    </citation>
    <scope>NUCLEOTIDE SEQUENCE [LARGE SCALE GENOMIC DNA]</scope>
    <source>
        <strain evidence="8 9">CCM 7468</strain>
    </source>
</reference>
<evidence type="ECO:0000256" key="3">
    <source>
        <dbReference type="ARBA" id="ARBA00022679"/>
    </source>
</evidence>
<dbReference type="RefSeq" id="WP_377048207.1">
    <property type="nucleotide sequence ID" value="NZ_JBHLVZ010000001.1"/>
</dbReference>
<dbReference type="EMBL" id="JBHLVZ010000001">
    <property type="protein sequence ID" value="MFC0384184.1"/>
    <property type="molecule type" value="Genomic_DNA"/>
</dbReference>
<evidence type="ECO:0000256" key="4">
    <source>
        <dbReference type="ARBA" id="ARBA00022729"/>
    </source>
</evidence>
<comment type="caution">
    <text evidence="8">The sequence shown here is derived from an EMBL/GenBank/DDBJ whole genome shotgun (WGS) entry which is preliminary data.</text>
</comment>
<keyword evidence="4" id="KW-0732">Signal</keyword>
<evidence type="ECO:0000313" key="8">
    <source>
        <dbReference type="EMBL" id="MFC0384184.1"/>
    </source>
</evidence>
<feature type="domain" description="AlgX/AlgJ SGNH hydrolase-like" evidence="7">
    <location>
        <begin position="18"/>
        <end position="272"/>
    </location>
</feature>
<comment type="subcellular location">
    <subcellularLocation>
        <location evidence="1">Periplasm</location>
    </subcellularLocation>
</comment>
<proteinExistence type="predicted"/>
<sequence length="308" mass="33158">MGGFAATTAGAQTVGAAVVGKDGWLFPLWDKVGPLNTPEVRQTTQIMGQAIGILRSAGIATTVALIPSKSRTYRQFLPDGMRVAPDTDRRYAAAIADYRAAGAITPDIDTPFRTRASGPDPIFFKSDTHWMPVGAEIAATETAKAVAQANVLPPSNRPGLQLGQPVAKTQPRGDLVRNLPEAQRASYAPERYQIREQVAGSSALLADDAADVAMVGNSYSQPLYGFSSLLSNQLNRPVSLFWKPNNFGPYNILLSYLTSEGFKQQKPKMIVWVQLEWDIPALPTGSGWGQNAMPAEKFLGDVRRAVGA</sequence>
<evidence type="ECO:0000256" key="5">
    <source>
        <dbReference type="ARBA" id="ARBA00022764"/>
    </source>
</evidence>